<organism evidence="2 3">
    <name type="scientific">Cajanus cajan</name>
    <name type="common">Pigeon pea</name>
    <name type="synonym">Cajanus indicus</name>
    <dbReference type="NCBI Taxonomy" id="3821"/>
    <lineage>
        <taxon>Eukaryota</taxon>
        <taxon>Viridiplantae</taxon>
        <taxon>Streptophyta</taxon>
        <taxon>Embryophyta</taxon>
        <taxon>Tracheophyta</taxon>
        <taxon>Spermatophyta</taxon>
        <taxon>Magnoliopsida</taxon>
        <taxon>eudicotyledons</taxon>
        <taxon>Gunneridae</taxon>
        <taxon>Pentapetalae</taxon>
        <taxon>rosids</taxon>
        <taxon>fabids</taxon>
        <taxon>Fabales</taxon>
        <taxon>Fabaceae</taxon>
        <taxon>Papilionoideae</taxon>
        <taxon>50 kb inversion clade</taxon>
        <taxon>NPAAA clade</taxon>
        <taxon>indigoferoid/millettioid clade</taxon>
        <taxon>Phaseoleae</taxon>
        <taxon>Cajanus</taxon>
    </lineage>
</organism>
<feature type="domain" description="Reverse transcriptase zinc-binding" evidence="1">
    <location>
        <begin position="6"/>
        <end position="72"/>
    </location>
</feature>
<dbReference type="Gramene" id="C.cajan_37954.t">
    <property type="protein sequence ID" value="C.cajan_37954.t.cds1"/>
    <property type="gene ID" value="C.cajan_37954"/>
</dbReference>
<name>A0A151RD82_CAJCA</name>
<evidence type="ECO:0000313" key="3">
    <source>
        <dbReference type="Proteomes" id="UP000075243"/>
    </source>
</evidence>
<reference evidence="2" key="1">
    <citation type="journal article" date="2012" name="Nat. Biotechnol.">
        <title>Draft genome sequence of pigeonpea (Cajanus cajan), an orphan legume crop of resource-poor farmers.</title>
        <authorList>
            <person name="Varshney R.K."/>
            <person name="Chen W."/>
            <person name="Li Y."/>
            <person name="Bharti A.K."/>
            <person name="Saxena R.K."/>
            <person name="Schlueter J.A."/>
            <person name="Donoghue M.T."/>
            <person name="Azam S."/>
            <person name="Fan G."/>
            <person name="Whaley A.M."/>
            <person name="Farmer A.D."/>
            <person name="Sheridan J."/>
            <person name="Iwata A."/>
            <person name="Tuteja R."/>
            <person name="Penmetsa R.V."/>
            <person name="Wu W."/>
            <person name="Upadhyaya H.D."/>
            <person name="Yang S.P."/>
            <person name="Shah T."/>
            <person name="Saxena K.B."/>
            <person name="Michael T."/>
            <person name="McCombie W.R."/>
            <person name="Yang B."/>
            <person name="Zhang G."/>
            <person name="Yang H."/>
            <person name="Wang J."/>
            <person name="Spillane C."/>
            <person name="Cook D.R."/>
            <person name="May G.D."/>
            <person name="Xu X."/>
            <person name="Jackson S.A."/>
        </authorList>
    </citation>
    <scope>NUCLEOTIDE SEQUENCE [LARGE SCALE GENOMIC DNA]</scope>
</reference>
<evidence type="ECO:0000313" key="2">
    <source>
        <dbReference type="EMBL" id="KYP40487.1"/>
    </source>
</evidence>
<gene>
    <name evidence="2" type="ORF">KK1_038175</name>
</gene>
<proteinExistence type="predicted"/>
<dbReference type="Proteomes" id="UP000075243">
    <property type="component" value="Unassembled WGS sequence"/>
</dbReference>
<protein>
    <recommendedName>
        <fullName evidence="1">Reverse transcriptase zinc-binding domain-containing protein</fullName>
    </recommendedName>
</protein>
<evidence type="ECO:0000259" key="1">
    <source>
        <dbReference type="Pfam" id="PF13966"/>
    </source>
</evidence>
<dbReference type="InterPro" id="IPR026960">
    <property type="entry name" value="RVT-Znf"/>
</dbReference>
<keyword evidence="3" id="KW-1185">Reference proteome</keyword>
<accession>A0A151RD82</accession>
<dbReference type="EMBL" id="KQ483832">
    <property type="protein sequence ID" value="KYP40487.1"/>
    <property type="molecule type" value="Genomic_DNA"/>
</dbReference>
<dbReference type="AlphaFoldDB" id="A0A151RD82"/>
<dbReference type="Pfam" id="PF13966">
    <property type="entry name" value="zf-RVT"/>
    <property type="match status" value="1"/>
</dbReference>
<sequence length="72" mass="8377">MTLLHIKNTSQPCSWAKVVWSRFFHPMRSSILWRLLHQKMPTDENMSARGVMIVSMCSICKVVVESSDHLFL</sequence>